<evidence type="ECO:0000256" key="1">
    <source>
        <dbReference type="SAM" id="Phobius"/>
    </source>
</evidence>
<keyword evidence="1" id="KW-0812">Transmembrane</keyword>
<feature type="transmembrane region" description="Helical" evidence="1">
    <location>
        <begin position="160"/>
        <end position="180"/>
    </location>
</feature>
<feature type="transmembrane region" description="Helical" evidence="1">
    <location>
        <begin position="34"/>
        <end position="55"/>
    </location>
</feature>
<evidence type="ECO:0008006" key="4">
    <source>
        <dbReference type="Google" id="ProtNLM"/>
    </source>
</evidence>
<feature type="transmembrane region" description="Helical" evidence="1">
    <location>
        <begin position="136"/>
        <end position="154"/>
    </location>
</feature>
<feature type="transmembrane region" description="Helical" evidence="1">
    <location>
        <begin position="381"/>
        <end position="400"/>
    </location>
</feature>
<feature type="transmembrane region" description="Helical" evidence="1">
    <location>
        <begin position="335"/>
        <end position="353"/>
    </location>
</feature>
<evidence type="ECO:0000313" key="3">
    <source>
        <dbReference type="Proteomes" id="UP001314635"/>
    </source>
</evidence>
<proteinExistence type="predicted"/>
<feature type="transmembrane region" description="Helical" evidence="1">
    <location>
        <begin position="264"/>
        <end position="288"/>
    </location>
</feature>
<reference evidence="3" key="1">
    <citation type="journal article" date="2021" name="ISME J.">
        <title>Evolutionary origin and ecological implication of a unique nif island in free-living Bradyrhizobium lineages.</title>
        <authorList>
            <person name="Tao J."/>
        </authorList>
    </citation>
    <scope>NUCLEOTIDE SEQUENCE [LARGE SCALE GENOMIC DNA]</scope>
    <source>
        <strain evidence="3">SZCCT0094</strain>
    </source>
</reference>
<feature type="transmembrane region" description="Helical" evidence="1">
    <location>
        <begin position="436"/>
        <end position="454"/>
    </location>
</feature>
<gene>
    <name evidence="2" type="ORF">JQ619_04430</name>
</gene>
<accession>A0ABS5G139</accession>
<name>A0ABS5G139_9BRAD</name>
<keyword evidence="1" id="KW-0472">Membrane</keyword>
<feature type="transmembrane region" description="Helical" evidence="1">
    <location>
        <begin position="412"/>
        <end position="430"/>
    </location>
</feature>
<feature type="transmembrane region" description="Helical" evidence="1">
    <location>
        <begin position="187"/>
        <end position="204"/>
    </location>
</feature>
<keyword evidence="1" id="KW-1133">Transmembrane helix</keyword>
<dbReference type="EMBL" id="JAFCLK010000003">
    <property type="protein sequence ID" value="MBR1135004.1"/>
    <property type="molecule type" value="Genomic_DNA"/>
</dbReference>
<organism evidence="2 3">
    <name type="scientific">Bradyrhizobium denitrificans</name>
    <dbReference type="NCBI Taxonomy" id="2734912"/>
    <lineage>
        <taxon>Bacteria</taxon>
        <taxon>Pseudomonadati</taxon>
        <taxon>Pseudomonadota</taxon>
        <taxon>Alphaproteobacteria</taxon>
        <taxon>Hyphomicrobiales</taxon>
        <taxon>Nitrobacteraceae</taxon>
        <taxon>Bradyrhizobium</taxon>
    </lineage>
</organism>
<sequence>MDRLGPGAGADCKRATDASARDALDRLTPFGWRGGVAVTLLLSLASFLIVGYFTVYWRNADMDFMVIYSALAMNDGGAQVFFDHPAYLTILSVKAWFGLLHRVGLLDVWTLSTMPSAADRAAFDASMISAVRAGRIAALLTAGGVILAFAVLARRLVSDWRIAMLAVVAFAWSGGVQMHLRILRSEMIAASFCVLALIILILAARRASVPRPLAIGLAALLCTLGLENKVHAILLIAAIPVLVVPFGTATSGSVAFWRTPQAWVAALLAVVLALAGAFIVWPLVAAGIDPANAAAAGLKPLLFGRFGAYQFALIGGIAIGMIVFARLWQVSAAETLAAMAAASAGATFGLLALDLSYDINNVVVVLNPLEKMITYVDAPEAAGSLSGAIGLLLSGVLGVIRRYTFILQSSARPTVFLTWLILPGIVLAWRRGERQVALQAALLMLAAIGIDTLGVRRGLKVEYFVFTDPLIIIAGMILLDRLVDLRLARFAYPIGVTLLVLHVGISQAEPVKMALKRRGPEEVCTWNGYYMPRLALPWCVPSNLPRT</sequence>
<dbReference type="RefSeq" id="WP_172243498.1">
    <property type="nucleotide sequence ID" value="NZ_JABFDP010000051.1"/>
</dbReference>
<dbReference type="Proteomes" id="UP001314635">
    <property type="component" value="Unassembled WGS sequence"/>
</dbReference>
<keyword evidence="3" id="KW-1185">Reference proteome</keyword>
<feature type="transmembrane region" description="Helical" evidence="1">
    <location>
        <begin position="233"/>
        <end position="257"/>
    </location>
</feature>
<feature type="transmembrane region" description="Helical" evidence="1">
    <location>
        <begin position="461"/>
        <end position="478"/>
    </location>
</feature>
<feature type="transmembrane region" description="Helical" evidence="1">
    <location>
        <begin position="490"/>
        <end position="508"/>
    </location>
</feature>
<protein>
    <recommendedName>
        <fullName evidence="4">Glycosyltransferase RgtA/B/C/D-like domain-containing protein</fullName>
    </recommendedName>
</protein>
<comment type="caution">
    <text evidence="2">The sequence shown here is derived from an EMBL/GenBank/DDBJ whole genome shotgun (WGS) entry which is preliminary data.</text>
</comment>
<evidence type="ECO:0000313" key="2">
    <source>
        <dbReference type="EMBL" id="MBR1135004.1"/>
    </source>
</evidence>
<feature type="transmembrane region" description="Helical" evidence="1">
    <location>
        <begin position="308"/>
        <end position="328"/>
    </location>
</feature>